<dbReference type="RefSeq" id="WP_324773102.1">
    <property type="nucleotide sequence ID" value="NZ_BAAATS010000032.1"/>
</dbReference>
<comment type="caution">
    <text evidence="1">The sequence shown here is derived from an EMBL/GenBank/DDBJ whole genome shotgun (WGS) entry which is preliminary data.</text>
</comment>
<dbReference type="Proteomes" id="UP001352223">
    <property type="component" value="Unassembled WGS sequence"/>
</dbReference>
<keyword evidence="2" id="KW-1185">Reference proteome</keyword>
<organism evidence="1 2">
    <name type="scientific">Streptomyces kunmingensis</name>
    <dbReference type="NCBI Taxonomy" id="68225"/>
    <lineage>
        <taxon>Bacteria</taxon>
        <taxon>Bacillati</taxon>
        <taxon>Actinomycetota</taxon>
        <taxon>Actinomycetes</taxon>
        <taxon>Kitasatosporales</taxon>
        <taxon>Streptomycetaceae</taxon>
        <taxon>Streptomyces</taxon>
    </lineage>
</organism>
<evidence type="ECO:0000313" key="1">
    <source>
        <dbReference type="EMBL" id="MEB3965125.1"/>
    </source>
</evidence>
<gene>
    <name evidence="1" type="ORF">OKJ48_33595</name>
</gene>
<name>A0ABU6CK73_9ACTN</name>
<accession>A0ABU6CK73</accession>
<proteinExistence type="predicted"/>
<dbReference type="EMBL" id="JAOZYB010000323">
    <property type="protein sequence ID" value="MEB3965125.1"/>
    <property type="molecule type" value="Genomic_DNA"/>
</dbReference>
<evidence type="ECO:0000313" key="2">
    <source>
        <dbReference type="Proteomes" id="UP001352223"/>
    </source>
</evidence>
<sequence length="120" mass="12896">MAGLALLLSAAHAGAAPPRDPGQSTTLSVGEALVALPVDQEHRAGYQRSLFKHSTDEDHDGCSTRNEILLEEAVVAPERSGRCTLTGGRWYSPYDDRTIDGPRGLDIDHLVPLAEAYDSK</sequence>
<reference evidence="1 2" key="1">
    <citation type="submission" date="2022-10" db="EMBL/GenBank/DDBJ databases">
        <authorList>
            <person name="Xie J."/>
            <person name="Shen N."/>
        </authorList>
    </citation>
    <scope>NUCLEOTIDE SEQUENCE [LARGE SCALE GENOMIC DNA]</scope>
    <source>
        <strain evidence="1 2">DSM 41681</strain>
    </source>
</reference>
<protein>
    <recommendedName>
        <fullName evidence="3">DUF1524 domain-containing protein</fullName>
    </recommendedName>
</protein>
<evidence type="ECO:0008006" key="3">
    <source>
        <dbReference type="Google" id="ProtNLM"/>
    </source>
</evidence>